<evidence type="ECO:0000256" key="1">
    <source>
        <dbReference type="ARBA" id="ARBA00009437"/>
    </source>
</evidence>
<dbReference type="GO" id="GO:0003677">
    <property type="term" value="F:DNA binding"/>
    <property type="evidence" value="ECO:0007669"/>
    <property type="project" value="UniProtKB-KW"/>
</dbReference>
<dbReference type="GeneID" id="92659814"/>
<dbReference type="GO" id="GO:0003700">
    <property type="term" value="F:DNA-binding transcription factor activity"/>
    <property type="evidence" value="ECO:0007669"/>
    <property type="project" value="TreeGrafter"/>
</dbReference>
<dbReference type="Pfam" id="PF03466">
    <property type="entry name" value="LysR_substrate"/>
    <property type="match status" value="1"/>
</dbReference>
<dbReference type="STRING" id="295068.MAQ5080_02839"/>
<organism evidence="6 7">
    <name type="scientific">Marinomonas aquimarina</name>
    <dbReference type="NCBI Taxonomy" id="295068"/>
    <lineage>
        <taxon>Bacteria</taxon>
        <taxon>Pseudomonadati</taxon>
        <taxon>Pseudomonadota</taxon>
        <taxon>Gammaproteobacteria</taxon>
        <taxon>Oceanospirillales</taxon>
        <taxon>Oceanospirillaceae</taxon>
        <taxon>Marinomonas</taxon>
    </lineage>
</organism>
<dbReference type="PANTHER" id="PTHR30346:SF0">
    <property type="entry name" value="HCA OPERON TRANSCRIPTIONAL ACTIVATOR HCAR"/>
    <property type="match status" value="1"/>
</dbReference>
<keyword evidence="4" id="KW-0804">Transcription</keyword>
<dbReference type="InterPro" id="IPR005119">
    <property type="entry name" value="LysR_subst-bd"/>
</dbReference>
<dbReference type="Gene3D" id="3.40.190.10">
    <property type="entry name" value="Periplasmic binding protein-like II"/>
    <property type="match status" value="2"/>
</dbReference>
<dbReference type="PANTHER" id="PTHR30346">
    <property type="entry name" value="TRANSCRIPTIONAL DUAL REGULATOR HCAR-RELATED"/>
    <property type="match status" value="1"/>
</dbReference>
<reference evidence="6 7" key="1">
    <citation type="submission" date="2016-06" db="EMBL/GenBank/DDBJ databases">
        <authorList>
            <person name="Kjaerup R.B."/>
            <person name="Dalgaard T.S."/>
            <person name="Juul-Madsen H.R."/>
        </authorList>
    </citation>
    <scope>NUCLEOTIDE SEQUENCE [LARGE SCALE GENOMIC DNA]</scope>
    <source>
        <strain evidence="6 7">CECT 5080</strain>
    </source>
</reference>
<evidence type="ECO:0000313" key="7">
    <source>
        <dbReference type="Proteomes" id="UP000092627"/>
    </source>
</evidence>
<sequence length="213" mass="23400">MHNAIRPSPNFTLAIAPGVPSSRLSALLALQRAHEPGVAIAVREVSDQELVTGLHEGRYDAGLSLSSAGDHLTSSRRLWCESMAVAIPPRFRLVDQAKLTISDLQDYPIYRWQAEACPLLDERLASLMPVDQENILPATSFEMMALWVSAGYGIGVCAQSRIERAHQWGVSMRPLADGPYEIVTYLQRPHAQADSAAKRFERRALQIAEAGAL</sequence>
<accession>A0A1A8TMK5</accession>
<dbReference type="SUPFAM" id="SSF53850">
    <property type="entry name" value="Periplasmic binding protein-like II"/>
    <property type="match status" value="1"/>
</dbReference>
<comment type="similarity">
    <text evidence="1">Belongs to the LysR transcriptional regulatory family.</text>
</comment>
<dbReference type="GO" id="GO:0032993">
    <property type="term" value="C:protein-DNA complex"/>
    <property type="evidence" value="ECO:0007669"/>
    <property type="project" value="TreeGrafter"/>
</dbReference>
<keyword evidence="2" id="KW-0805">Transcription regulation</keyword>
<keyword evidence="7" id="KW-1185">Reference proteome</keyword>
<dbReference type="Proteomes" id="UP000092627">
    <property type="component" value="Unassembled WGS sequence"/>
</dbReference>
<protein>
    <submittedName>
        <fullName evidence="6">LysR substrate binding domain protein</fullName>
    </submittedName>
</protein>
<evidence type="ECO:0000256" key="3">
    <source>
        <dbReference type="ARBA" id="ARBA00023125"/>
    </source>
</evidence>
<dbReference type="AlphaFoldDB" id="A0A1A8TMK5"/>
<proteinExistence type="inferred from homology"/>
<dbReference type="EMBL" id="FLOC01000018">
    <property type="protein sequence ID" value="SBS34348.1"/>
    <property type="molecule type" value="Genomic_DNA"/>
</dbReference>
<name>A0A1A8TMK5_9GAMM</name>
<gene>
    <name evidence="6" type="ORF">MAQ5080_02839</name>
</gene>
<evidence type="ECO:0000256" key="2">
    <source>
        <dbReference type="ARBA" id="ARBA00023015"/>
    </source>
</evidence>
<keyword evidence="3" id="KW-0238">DNA-binding</keyword>
<dbReference type="RefSeq" id="WP_012614047.1">
    <property type="nucleotide sequence ID" value="NZ_FLOC01000018.1"/>
</dbReference>
<dbReference type="OrthoDB" id="9178873at2"/>
<evidence type="ECO:0000313" key="6">
    <source>
        <dbReference type="EMBL" id="SBS34348.1"/>
    </source>
</evidence>
<feature type="domain" description="LysR substrate-binding" evidence="5">
    <location>
        <begin position="8"/>
        <end position="200"/>
    </location>
</feature>
<evidence type="ECO:0000256" key="4">
    <source>
        <dbReference type="ARBA" id="ARBA00023163"/>
    </source>
</evidence>
<evidence type="ECO:0000259" key="5">
    <source>
        <dbReference type="Pfam" id="PF03466"/>
    </source>
</evidence>